<dbReference type="Proteomes" id="UP001056079">
    <property type="component" value="Chromosome"/>
</dbReference>
<reference evidence="1" key="1">
    <citation type="submission" date="2021-08" db="EMBL/GenBank/DDBJ databases">
        <title>DNA methylation of m4C regulates biosynthesis of daptomycin in Streptomyces roseosporus L30.</title>
        <authorList>
            <person name="Fang J.-L."/>
        </authorList>
    </citation>
    <scope>NUCLEOTIDE SEQUENCE</scope>
    <source>
        <strain evidence="1">L30</strain>
    </source>
</reference>
<keyword evidence="2" id="KW-1185">Reference proteome</keyword>
<accession>A0ABY4UXP8</accession>
<dbReference type="EMBL" id="CP098609">
    <property type="protein sequence ID" value="USC47772.1"/>
    <property type="molecule type" value="Genomic_DNA"/>
</dbReference>
<sequence>METWSARHLQDLLPEGEELEVAFPVRYPLGPLPFGMLLRGCIIALTNFRIVAFTKSDGEVRNLVVPKNRAEVHRFVAAVSG</sequence>
<evidence type="ECO:0000313" key="1">
    <source>
        <dbReference type="EMBL" id="USC47772.1"/>
    </source>
</evidence>
<organism evidence="1 2">
    <name type="scientific">Streptomyces filamentosus</name>
    <name type="common">Streptomyces roseosporus</name>
    <dbReference type="NCBI Taxonomy" id="67294"/>
    <lineage>
        <taxon>Bacteria</taxon>
        <taxon>Bacillati</taxon>
        <taxon>Actinomycetota</taxon>
        <taxon>Actinomycetes</taxon>
        <taxon>Kitasatosporales</taxon>
        <taxon>Streptomycetaceae</taxon>
        <taxon>Streptomyces</taxon>
    </lineage>
</organism>
<protein>
    <submittedName>
        <fullName evidence="1">Uncharacterized protein</fullName>
    </submittedName>
</protein>
<dbReference type="RefSeq" id="WP_006126754.1">
    <property type="nucleotide sequence ID" value="NZ_CP098609.1"/>
</dbReference>
<evidence type="ECO:0000313" key="2">
    <source>
        <dbReference type="Proteomes" id="UP001056079"/>
    </source>
</evidence>
<name>A0ABY4UXP8_STRFL</name>
<proteinExistence type="predicted"/>
<gene>
    <name evidence="1" type="ORF">K7395_13955</name>
</gene>